<gene>
    <name evidence="1" type="ORF">PHACADRAFT_265828</name>
</gene>
<proteinExistence type="predicted"/>
<dbReference type="EMBL" id="JH930551">
    <property type="protein sequence ID" value="EKM49101.1"/>
    <property type="molecule type" value="Genomic_DNA"/>
</dbReference>
<evidence type="ECO:0000313" key="2">
    <source>
        <dbReference type="Proteomes" id="UP000008370"/>
    </source>
</evidence>
<organism evidence="1 2">
    <name type="scientific">Phanerochaete carnosa (strain HHB-10118-sp)</name>
    <name type="common">White-rot fungus</name>
    <name type="synonym">Peniophora carnosa</name>
    <dbReference type="NCBI Taxonomy" id="650164"/>
    <lineage>
        <taxon>Eukaryota</taxon>
        <taxon>Fungi</taxon>
        <taxon>Dikarya</taxon>
        <taxon>Basidiomycota</taxon>
        <taxon>Agaricomycotina</taxon>
        <taxon>Agaricomycetes</taxon>
        <taxon>Polyporales</taxon>
        <taxon>Phanerochaetaceae</taxon>
        <taxon>Phanerochaete</taxon>
    </lineage>
</organism>
<dbReference type="RefSeq" id="XP_007402345.1">
    <property type="nucleotide sequence ID" value="XM_007402283.1"/>
</dbReference>
<accession>K5UHU8</accession>
<name>K5UHU8_PHACS</name>
<dbReference type="GeneID" id="18919216"/>
<keyword evidence="2" id="KW-1185">Reference proteome</keyword>
<reference evidence="1 2" key="1">
    <citation type="journal article" date="2012" name="BMC Genomics">
        <title>Comparative genomics of the white-rot fungi, Phanerochaete carnosa and P. chrysosporium, to elucidate the genetic basis of the distinct wood types they colonize.</title>
        <authorList>
            <person name="Suzuki H."/>
            <person name="MacDonald J."/>
            <person name="Syed K."/>
            <person name="Salamov A."/>
            <person name="Hori C."/>
            <person name="Aerts A."/>
            <person name="Henrissat B."/>
            <person name="Wiebenga A."/>
            <person name="vanKuyk P.A."/>
            <person name="Barry K."/>
            <person name="Lindquist E."/>
            <person name="LaButti K."/>
            <person name="Lapidus A."/>
            <person name="Lucas S."/>
            <person name="Coutinho P."/>
            <person name="Gong Y."/>
            <person name="Samejima M."/>
            <person name="Mahadevan R."/>
            <person name="Abou-Zaid M."/>
            <person name="de Vries R.P."/>
            <person name="Igarashi K."/>
            <person name="Yadav J.S."/>
            <person name="Grigoriev I.V."/>
            <person name="Master E.R."/>
        </authorList>
    </citation>
    <scope>NUCLEOTIDE SEQUENCE [LARGE SCALE GENOMIC DNA]</scope>
    <source>
        <strain evidence="1 2">HHB-10118-sp</strain>
    </source>
</reference>
<dbReference type="HOGENOM" id="CLU_1220065_0_0_1"/>
<protein>
    <submittedName>
        <fullName evidence="1">Uncharacterized protein</fullName>
    </submittedName>
</protein>
<sequence length="227" mass="24565">MSTRLPRRLTIFLICSVCQSDLSKYSSRAIALHSANTSIARQWDKTGVPTSCRGGCARRVADLVCETCRLDVIGNHHLFAELSTTDVLVGSIYAYATIRILPTLLHTGCGVHRGSDVPMADTRLSTQLHEVDNSEYAPRASSSADRRSIFSGRRDNWSSLAVSIGADCSAVWLVSIALLPAWCPGFGEGKSAMCCAESWRRRLKQDHGASLSTVPLHKGLCKQSAAG</sequence>
<evidence type="ECO:0000313" key="1">
    <source>
        <dbReference type="EMBL" id="EKM49101.1"/>
    </source>
</evidence>
<dbReference type="AlphaFoldDB" id="K5UHU8"/>
<dbReference type="InParanoid" id="K5UHU8"/>
<dbReference type="Proteomes" id="UP000008370">
    <property type="component" value="Unassembled WGS sequence"/>
</dbReference>
<dbReference type="KEGG" id="pco:PHACADRAFT_265828"/>